<dbReference type="GO" id="GO:0005385">
    <property type="term" value="F:zinc ion transmembrane transporter activity"/>
    <property type="evidence" value="ECO:0007669"/>
    <property type="project" value="TreeGrafter"/>
</dbReference>
<evidence type="ECO:0000256" key="5">
    <source>
        <dbReference type="SAM" id="Phobius"/>
    </source>
</evidence>
<protein>
    <submittedName>
        <fullName evidence="6">Uncharacterized protein</fullName>
    </submittedName>
</protein>
<proteinExistence type="predicted"/>
<reference evidence="6" key="1">
    <citation type="journal article" date="2010" name="Science">
        <title>Plasticity of animal genome architecture unmasked by rapid evolution of a pelagic tunicate.</title>
        <authorList>
            <person name="Denoeud F."/>
            <person name="Henriet S."/>
            <person name="Mungpakdee S."/>
            <person name="Aury J.M."/>
            <person name="Da Silva C."/>
            <person name="Brinkmann H."/>
            <person name="Mikhaleva J."/>
            <person name="Olsen L.C."/>
            <person name="Jubin C."/>
            <person name="Canestro C."/>
            <person name="Bouquet J.M."/>
            <person name="Danks G."/>
            <person name="Poulain J."/>
            <person name="Campsteijn C."/>
            <person name="Adamski M."/>
            <person name="Cross I."/>
            <person name="Yadetie F."/>
            <person name="Muffato M."/>
            <person name="Louis A."/>
            <person name="Butcher S."/>
            <person name="Tsagkogeorga G."/>
            <person name="Konrad A."/>
            <person name="Singh S."/>
            <person name="Jensen M.F."/>
            <person name="Cong E.H."/>
            <person name="Eikeseth-Otteraa H."/>
            <person name="Noel B."/>
            <person name="Anthouard V."/>
            <person name="Porcel B.M."/>
            <person name="Kachouri-Lafond R."/>
            <person name="Nishino A."/>
            <person name="Ugolini M."/>
            <person name="Chourrout P."/>
            <person name="Nishida H."/>
            <person name="Aasland R."/>
            <person name="Huzurbazar S."/>
            <person name="Westhof E."/>
            <person name="Delsuc F."/>
            <person name="Lehrach H."/>
            <person name="Reinhardt R."/>
            <person name="Weissenbach J."/>
            <person name="Roy S.W."/>
            <person name="Artiguenave F."/>
            <person name="Postlethwait J.H."/>
            <person name="Manak J.R."/>
            <person name="Thompson E.M."/>
            <person name="Jaillon O."/>
            <person name="Du Pasquier L."/>
            <person name="Boudinot P."/>
            <person name="Liberles D.A."/>
            <person name="Volff J.N."/>
            <person name="Philippe H."/>
            <person name="Lenhard B."/>
            <person name="Roest Crollius H."/>
            <person name="Wincker P."/>
            <person name="Chourrout D."/>
        </authorList>
    </citation>
    <scope>NUCLEOTIDE SEQUENCE [LARGE SCALE GENOMIC DNA]</scope>
</reference>
<keyword evidence="3 5" id="KW-1133">Transmembrane helix</keyword>
<dbReference type="Proteomes" id="UP000001307">
    <property type="component" value="Unassembled WGS sequence"/>
</dbReference>
<evidence type="ECO:0000313" key="6">
    <source>
        <dbReference type="EMBL" id="CBY14367.1"/>
    </source>
</evidence>
<dbReference type="PANTHER" id="PTHR11040">
    <property type="entry name" value="ZINC/IRON TRANSPORTER"/>
    <property type="match status" value="1"/>
</dbReference>
<evidence type="ECO:0000313" key="7">
    <source>
        <dbReference type="Proteomes" id="UP000001307"/>
    </source>
</evidence>
<feature type="transmembrane region" description="Helical" evidence="5">
    <location>
        <begin position="79"/>
        <end position="98"/>
    </location>
</feature>
<dbReference type="Pfam" id="PF02535">
    <property type="entry name" value="Zip"/>
    <property type="match status" value="1"/>
</dbReference>
<feature type="transmembrane region" description="Helical" evidence="5">
    <location>
        <begin position="45"/>
        <end position="67"/>
    </location>
</feature>
<feature type="transmembrane region" description="Helical" evidence="5">
    <location>
        <begin position="247"/>
        <end position="266"/>
    </location>
</feature>
<dbReference type="EMBL" id="FN653279">
    <property type="protein sequence ID" value="CBY14367.1"/>
    <property type="molecule type" value="Genomic_DNA"/>
</dbReference>
<organism evidence="6">
    <name type="scientific">Oikopleura dioica</name>
    <name type="common">Tunicate</name>
    <dbReference type="NCBI Taxonomy" id="34765"/>
    <lineage>
        <taxon>Eukaryota</taxon>
        <taxon>Metazoa</taxon>
        <taxon>Chordata</taxon>
        <taxon>Tunicata</taxon>
        <taxon>Appendicularia</taxon>
        <taxon>Copelata</taxon>
        <taxon>Oikopleuridae</taxon>
        <taxon>Oikopleura</taxon>
    </lineage>
</organism>
<dbReference type="GO" id="GO:0016020">
    <property type="term" value="C:membrane"/>
    <property type="evidence" value="ECO:0007669"/>
    <property type="project" value="UniProtKB-SubCell"/>
</dbReference>
<accession>E4XXH3</accession>
<feature type="transmembrane region" description="Helical" evidence="5">
    <location>
        <begin position="113"/>
        <end position="131"/>
    </location>
</feature>
<evidence type="ECO:0000256" key="2">
    <source>
        <dbReference type="ARBA" id="ARBA00022692"/>
    </source>
</evidence>
<sequence length="352" mass="38132">MTKSFSFLCLAGAAILSVFFLSLSSFSKSDQTKDDCSSSSGSKPLYGFLLSTMAGMMTFIGAMTVYFPIPKHHMRQTSCFCLASASGVMAFVSLVEVFHEAKSHFDEVYKSDLGMGLIYSCLSFFIGWGLARVMDNLLHAYLDPQVESQCPSAFLEKGGPQNEEEMAQRRFEADTFRLMRVGWFTALALTVHNIPEGLLTYVSAQSANPTIGLGIAVAIGMHNIPEGFAVAFPIMIASGSKLKGMSYAAITGFAEPLGALLGYLFINLSDESSNHKIFGWLFGITAGIMTQVSISSLLLEAARYDPGDKIVSRAWIFGAAVIALSLVVIQATDKCSNDEAEFCSKWQSVCNL</sequence>
<feature type="transmembrane region" description="Helical" evidence="5">
    <location>
        <begin position="278"/>
        <end position="298"/>
    </location>
</feature>
<evidence type="ECO:0000256" key="4">
    <source>
        <dbReference type="ARBA" id="ARBA00023136"/>
    </source>
</evidence>
<gene>
    <name evidence="6" type="ORF">GSOID_T00007361001</name>
</gene>
<name>E4XXH3_OIKDI</name>
<keyword evidence="7" id="KW-1185">Reference proteome</keyword>
<dbReference type="InParanoid" id="E4XXH3"/>
<keyword evidence="4 5" id="KW-0472">Membrane</keyword>
<evidence type="ECO:0000256" key="3">
    <source>
        <dbReference type="ARBA" id="ARBA00022989"/>
    </source>
</evidence>
<dbReference type="OrthoDB" id="262547at2759"/>
<dbReference type="PANTHER" id="PTHR11040:SF205">
    <property type="entry name" value="ZINC TRANSPORTER ZUPT"/>
    <property type="match status" value="1"/>
</dbReference>
<feature type="transmembrane region" description="Helical" evidence="5">
    <location>
        <begin position="215"/>
        <end position="235"/>
    </location>
</feature>
<feature type="transmembrane region" description="Helical" evidence="5">
    <location>
        <begin position="178"/>
        <end position="195"/>
    </location>
</feature>
<dbReference type="AlphaFoldDB" id="E4XXH3"/>
<evidence type="ECO:0000256" key="1">
    <source>
        <dbReference type="ARBA" id="ARBA00004141"/>
    </source>
</evidence>
<keyword evidence="2 5" id="KW-0812">Transmembrane</keyword>
<feature type="transmembrane region" description="Helical" evidence="5">
    <location>
        <begin position="310"/>
        <end position="329"/>
    </location>
</feature>
<comment type="subcellular location">
    <subcellularLocation>
        <location evidence="1">Membrane</location>
        <topology evidence="1">Multi-pass membrane protein</topology>
    </subcellularLocation>
</comment>
<dbReference type="InterPro" id="IPR003689">
    <property type="entry name" value="ZIP"/>
</dbReference>